<evidence type="ECO:0000256" key="2">
    <source>
        <dbReference type="ARBA" id="ARBA00022679"/>
    </source>
</evidence>
<comment type="similarity">
    <text evidence="1">Belongs to the HipA Ser/Thr kinase family.</text>
</comment>
<dbReference type="EMBL" id="JAKREW010000005">
    <property type="protein sequence ID" value="MCG7504877.1"/>
    <property type="molecule type" value="Genomic_DNA"/>
</dbReference>
<proteinExistence type="inferred from homology"/>
<dbReference type="RefSeq" id="WP_239363227.1">
    <property type="nucleotide sequence ID" value="NZ_JAKREW010000005.1"/>
</dbReference>
<name>A0ABS9QBT3_9HYPH</name>
<dbReference type="InterPro" id="IPR017508">
    <property type="entry name" value="HipA_N1"/>
</dbReference>
<feature type="domain" description="HipA-like C-terminal" evidence="4">
    <location>
        <begin position="151"/>
        <end position="390"/>
    </location>
</feature>
<dbReference type="NCBIfam" id="TIGR03071">
    <property type="entry name" value="couple_hipA"/>
    <property type="match status" value="1"/>
</dbReference>
<evidence type="ECO:0000259" key="4">
    <source>
        <dbReference type="Pfam" id="PF07804"/>
    </source>
</evidence>
<protein>
    <submittedName>
        <fullName evidence="6">Type II toxin-antitoxin system HipA family toxin</fullName>
    </submittedName>
</protein>
<accession>A0ABS9QBT3</accession>
<gene>
    <name evidence="6" type="ORF">L4923_07570</name>
</gene>
<reference evidence="6 7" key="1">
    <citation type="submission" date="2022-02" db="EMBL/GenBank/DDBJ databases">
        <title>Draft genome sequence of Mezorhizobium retamae strain IRAMC:0171 isolated from Retama raetam nodules.</title>
        <authorList>
            <person name="Bengaied R."/>
            <person name="Sbissi I."/>
            <person name="Huber K."/>
            <person name="Ghodbane F."/>
            <person name="Nouioui I."/>
            <person name="Tarhouni M."/>
            <person name="Gtari M."/>
        </authorList>
    </citation>
    <scope>NUCLEOTIDE SEQUENCE [LARGE SCALE GENOMIC DNA]</scope>
    <source>
        <strain evidence="6 7">IRAMC:0171</strain>
    </source>
</reference>
<dbReference type="Proteomes" id="UP001201701">
    <property type="component" value="Unassembled WGS sequence"/>
</dbReference>
<evidence type="ECO:0000313" key="6">
    <source>
        <dbReference type="EMBL" id="MCG7504877.1"/>
    </source>
</evidence>
<dbReference type="CDD" id="cd17808">
    <property type="entry name" value="HipA_Ec_like"/>
    <property type="match status" value="1"/>
</dbReference>
<keyword evidence="2" id="KW-0808">Transferase</keyword>
<evidence type="ECO:0000256" key="3">
    <source>
        <dbReference type="ARBA" id="ARBA00022777"/>
    </source>
</evidence>
<dbReference type="PANTHER" id="PTHR37419:SF1">
    <property type="entry name" value="SERINE_THREONINE-PROTEIN KINASE TOXIN HIPA"/>
    <property type="match status" value="1"/>
</dbReference>
<keyword evidence="3" id="KW-0418">Kinase</keyword>
<evidence type="ECO:0000313" key="7">
    <source>
        <dbReference type="Proteomes" id="UP001201701"/>
    </source>
</evidence>
<keyword evidence="7" id="KW-1185">Reference proteome</keyword>
<dbReference type="InterPro" id="IPR052028">
    <property type="entry name" value="HipA_Ser/Thr_kinase"/>
</dbReference>
<dbReference type="Pfam" id="PF13657">
    <property type="entry name" value="Couple_hipA"/>
    <property type="match status" value="1"/>
</dbReference>
<dbReference type="Gene3D" id="1.10.1070.20">
    <property type="match status" value="1"/>
</dbReference>
<dbReference type="Pfam" id="PF07804">
    <property type="entry name" value="HipA_C"/>
    <property type="match status" value="1"/>
</dbReference>
<sequence>MANEKSLNVLISGFHVGAVTQMEGDQLKFEYAEEWREGRIQIPLSLSMPLAERMHRHHRIAAFIWGLLPDNEQTLQRWATRFQVSPRSPFALISAVGQDCAGAVQFLLPEAQENSSADRVTTITEQEIGARLTELRADAAATRRMGDHGQFSLAGAQAKTAFYRDPETGAWGIPEGRIPTTHIFKPPMPHLSGQAENEHYCLKLANLLGIEAANSQVMEFDGQQVIVVERYDRAVRDGKTIRIHQEDMCQALGLMPQKKYENEGGPGIKEIIGDVLSASNDPAGDTRRFMEANIFNFLIAGTDAHAKNYSMILGPRSTTTFAPLYDVSSILPHLGEGETPADMHDLRLAMKVGGYYEIEKIMPRHWERCARAGRFPGEETIAIIRHFIEVLPDMAFKCAVECLQEGLTHPILRRLPDLLAKRAATLRRLYRGESEGL</sequence>
<feature type="domain" description="HipA N-terminal subdomain 1" evidence="5">
    <location>
        <begin position="7"/>
        <end position="106"/>
    </location>
</feature>
<comment type="caution">
    <text evidence="6">The sequence shown here is derived from an EMBL/GenBank/DDBJ whole genome shotgun (WGS) entry which is preliminary data.</text>
</comment>
<dbReference type="PANTHER" id="PTHR37419">
    <property type="entry name" value="SERINE/THREONINE-PROTEIN KINASE TOXIN HIPA"/>
    <property type="match status" value="1"/>
</dbReference>
<evidence type="ECO:0000256" key="1">
    <source>
        <dbReference type="ARBA" id="ARBA00010164"/>
    </source>
</evidence>
<organism evidence="6 7">
    <name type="scientific">Mesorhizobium retamae</name>
    <dbReference type="NCBI Taxonomy" id="2912854"/>
    <lineage>
        <taxon>Bacteria</taxon>
        <taxon>Pseudomonadati</taxon>
        <taxon>Pseudomonadota</taxon>
        <taxon>Alphaproteobacteria</taxon>
        <taxon>Hyphomicrobiales</taxon>
        <taxon>Phyllobacteriaceae</taxon>
        <taxon>Mesorhizobium</taxon>
    </lineage>
</organism>
<evidence type="ECO:0000259" key="5">
    <source>
        <dbReference type="Pfam" id="PF13657"/>
    </source>
</evidence>
<dbReference type="InterPro" id="IPR012893">
    <property type="entry name" value="HipA-like_C"/>
</dbReference>